<dbReference type="Proteomes" id="UP000314294">
    <property type="component" value="Unassembled WGS sequence"/>
</dbReference>
<dbReference type="AlphaFoldDB" id="A0A4Z2G1S4"/>
<evidence type="ECO:0000256" key="1">
    <source>
        <dbReference type="SAM" id="MobiDB-lite"/>
    </source>
</evidence>
<proteinExistence type="predicted"/>
<evidence type="ECO:0000313" key="3">
    <source>
        <dbReference type="Proteomes" id="UP000314294"/>
    </source>
</evidence>
<gene>
    <name evidence="2" type="ORF">EYF80_042283</name>
</gene>
<accession>A0A4Z2G1S4</accession>
<name>A0A4Z2G1S4_9TELE</name>
<comment type="caution">
    <text evidence="2">The sequence shown here is derived from an EMBL/GenBank/DDBJ whole genome shotgun (WGS) entry which is preliminary data.</text>
</comment>
<organism evidence="2 3">
    <name type="scientific">Liparis tanakae</name>
    <name type="common">Tanaka's snailfish</name>
    <dbReference type="NCBI Taxonomy" id="230148"/>
    <lineage>
        <taxon>Eukaryota</taxon>
        <taxon>Metazoa</taxon>
        <taxon>Chordata</taxon>
        <taxon>Craniata</taxon>
        <taxon>Vertebrata</taxon>
        <taxon>Euteleostomi</taxon>
        <taxon>Actinopterygii</taxon>
        <taxon>Neopterygii</taxon>
        <taxon>Teleostei</taxon>
        <taxon>Neoteleostei</taxon>
        <taxon>Acanthomorphata</taxon>
        <taxon>Eupercaria</taxon>
        <taxon>Perciformes</taxon>
        <taxon>Cottioidei</taxon>
        <taxon>Cottales</taxon>
        <taxon>Liparidae</taxon>
        <taxon>Liparis</taxon>
    </lineage>
</organism>
<feature type="compositionally biased region" description="Low complexity" evidence="1">
    <location>
        <begin position="12"/>
        <end position="22"/>
    </location>
</feature>
<keyword evidence="3" id="KW-1185">Reference proteome</keyword>
<sequence length="115" mass="12396">MDLDKARSTYPSSSSSSSSSHSDVSRVEIEQQTGGGVSVSQLTVGPSGVEETAGCDAGGKVSLERCGGFGHSVDNHEHEDKVEEHPVLSADESCEGRQVRSLNLRICEWMDRHHR</sequence>
<evidence type="ECO:0000313" key="2">
    <source>
        <dbReference type="EMBL" id="TNN47506.1"/>
    </source>
</evidence>
<protein>
    <submittedName>
        <fullName evidence="2">Uncharacterized protein</fullName>
    </submittedName>
</protein>
<dbReference type="EMBL" id="SRLO01000739">
    <property type="protein sequence ID" value="TNN47506.1"/>
    <property type="molecule type" value="Genomic_DNA"/>
</dbReference>
<reference evidence="2 3" key="1">
    <citation type="submission" date="2019-03" db="EMBL/GenBank/DDBJ databases">
        <title>First draft genome of Liparis tanakae, snailfish: a comprehensive survey of snailfish specific genes.</title>
        <authorList>
            <person name="Kim W."/>
            <person name="Song I."/>
            <person name="Jeong J.-H."/>
            <person name="Kim D."/>
            <person name="Kim S."/>
            <person name="Ryu S."/>
            <person name="Song J.Y."/>
            <person name="Lee S.K."/>
        </authorList>
    </citation>
    <scope>NUCLEOTIDE SEQUENCE [LARGE SCALE GENOMIC DNA]</scope>
    <source>
        <tissue evidence="2">Muscle</tissue>
    </source>
</reference>
<feature type="region of interest" description="Disordered" evidence="1">
    <location>
        <begin position="1"/>
        <end position="58"/>
    </location>
</feature>